<accession>A0A1H3BAZ4</accession>
<evidence type="ECO:0000313" key="1">
    <source>
        <dbReference type="EMBL" id="SDX38594.1"/>
    </source>
</evidence>
<sequence>MIQRVWETVKQYLGSDSENHATVDACIECGEPSFPGAGRCVECLDN</sequence>
<name>A0A1H3BAZ4_HALVA</name>
<organism evidence="1 2">
    <name type="scientific">Haloarcula vallismortis</name>
    <name type="common">Halobacterium vallismortis</name>
    <dbReference type="NCBI Taxonomy" id="28442"/>
    <lineage>
        <taxon>Archaea</taxon>
        <taxon>Methanobacteriati</taxon>
        <taxon>Methanobacteriota</taxon>
        <taxon>Stenosarchaea group</taxon>
        <taxon>Halobacteria</taxon>
        <taxon>Halobacteriales</taxon>
        <taxon>Haloarculaceae</taxon>
        <taxon>Haloarcula</taxon>
    </lineage>
</organism>
<dbReference type="AlphaFoldDB" id="A0A1H3BAZ4"/>
<dbReference type="EMBL" id="FNOF01000041">
    <property type="protein sequence ID" value="SDX38594.1"/>
    <property type="molecule type" value="Genomic_DNA"/>
</dbReference>
<evidence type="ECO:0000313" key="2">
    <source>
        <dbReference type="Proteomes" id="UP000182573"/>
    </source>
</evidence>
<dbReference type="Proteomes" id="UP000182573">
    <property type="component" value="Unassembled WGS sequence"/>
</dbReference>
<protein>
    <submittedName>
        <fullName evidence="1">Uncharacterized protein</fullName>
    </submittedName>
</protein>
<gene>
    <name evidence="1" type="ORF">SAMN05443574_1415</name>
</gene>
<reference evidence="1 2" key="1">
    <citation type="submission" date="2016-10" db="EMBL/GenBank/DDBJ databases">
        <authorList>
            <person name="de Groot N.N."/>
        </authorList>
    </citation>
    <scope>NUCLEOTIDE SEQUENCE [LARGE SCALE GENOMIC DNA]</scope>
    <source>
        <strain evidence="1 2">DSM 3756</strain>
    </source>
</reference>
<proteinExistence type="predicted"/>